<dbReference type="EMBL" id="JBCEVZ010000015">
    <property type="protein sequence ID" value="MEL5994245.1"/>
    <property type="molecule type" value="Genomic_DNA"/>
</dbReference>
<dbReference type="RefSeq" id="WP_342297308.1">
    <property type="nucleotide sequence ID" value="NZ_JBCEVZ010000015.1"/>
</dbReference>
<evidence type="ECO:0000259" key="2">
    <source>
        <dbReference type="Pfam" id="PF18962"/>
    </source>
</evidence>
<organism evidence="3 4">
    <name type="scientific">Hymenobacter segetis</name>
    <dbReference type="NCBI Taxonomy" id="2025509"/>
    <lineage>
        <taxon>Bacteria</taxon>
        <taxon>Pseudomonadati</taxon>
        <taxon>Bacteroidota</taxon>
        <taxon>Cytophagia</taxon>
        <taxon>Cytophagales</taxon>
        <taxon>Hymenobacteraceae</taxon>
        <taxon>Hymenobacter</taxon>
    </lineage>
</organism>
<dbReference type="InterPro" id="IPR026444">
    <property type="entry name" value="Secre_tail"/>
</dbReference>
<feature type="chain" id="PRO_5045216132" evidence="1">
    <location>
        <begin position="21"/>
        <end position="391"/>
    </location>
</feature>
<feature type="domain" description="Secretion system C-terminal sorting" evidence="2">
    <location>
        <begin position="316"/>
        <end position="382"/>
    </location>
</feature>
<protein>
    <submittedName>
        <fullName evidence="3">T9SS type A sorting domain-containing protein</fullName>
    </submittedName>
</protein>
<accession>A0ABU9LU98</accession>
<evidence type="ECO:0000256" key="1">
    <source>
        <dbReference type="SAM" id="SignalP"/>
    </source>
</evidence>
<proteinExistence type="predicted"/>
<dbReference type="Proteomes" id="UP001479606">
    <property type="component" value="Unassembled WGS sequence"/>
</dbReference>
<feature type="signal peptide" evidence="1">
    <location>
        <begin position="1"/>
        <end position="20"/>
    </location>
</feature>
<evidence type="ECO:0000313" key="3">
    <source>
        <dbReference type="EMBL" id="MEL5994245.1"/>
    </source>
</evidence>
<dbReference type="Pfam" id="PF18962">
    <property type="entry name" value="Por_Secre_tail"/>
    <property type="match status" value="1"/>
</dbReference>
<dbReference type="NCBIfam" id="TIGR04183">
    <property type="entry name" value="Por_Secre_tail"/>
    <property type="match status" value="1"/>
</dbReference>
<evidence type="ECO:0000313" key="4">
    <source>
        <dbReference type="Proteomes" id="UP001479606"/>
    </source>
</evidence>
<keyword evidence="4" id="KW-1185">Reference proteome</keyword>
<keyword evidence="1" id="KW-0732">Signal</keyword>
<name>A0ABU9LU98_9BACT</name>
<sequence>MKKNYLMLSAALLLAGAAHAQGTELFFSEYNEGAHQSGVNYGGTANSSGNERALEIYNPTNNTVNLNPYSVRRYSNGNTPIFQEERVFRSNAAHVAVGNNSMSARTTFVIACGQATLPAIVNAANQFCSDYALAPAANNTVIVGGGPIYFSGDDAMALVRYPSGTAGVGNGVIVDLIGVIGEGPVLQTTCAAGGNWSGTNPLDGTGTNAIFVASANQSIIRRATVSHGTTVNPSPQNVPGSCPPVRAVGGYNIADEWYMYSTAFNGPIVPPATTPSSNPAGQLYNQLGNHNDYTGPFGTYQAVLSTLGKFDSNISVYPNPAHGKATVEIKDAKVGSVIVLNNLGQSISAQAKGQGQEKLELNISALKPGLYFVQILSADGQTKIYKELTVE</sequence>
<gene>
    <name evidence="3" type="ORF">AAFH49_08500</name>
</gene>
<reference evidence="3 4" key="1">
    <citation type="journal article" date="2018" name="Arch. Microbiol.">
        <title>Hymenobacter segetis sp. nov., isolated from soil.</title>
        <authorList>
            <person name="Ten L.N."/>
            <person name="Lim S.J."/>
            <person name="Kim B.O."/>
            <person name="Kang I.K."/>
            <person name="Jung H.Y."/>
        </authorList>
    </citation>
    <scope>NUCLEOTIDE SEQUENCE [LARGE SCALE GENOMIC DNA]</scope>
    <source>
        <strain evidence="3 4">S7-3-11</strain>
    </source>
</reference>
<comment type="caution">
    <text evidence="3">The sequence shown here is derived from an EMBL/GenBank/DDBJ whole genome shotgun (WGS) entry which is preliminary data.</text>
</comment>